<dbReference type="PANTHER" id="PTHR43022">
    <property type="entry name" value="PROTEIN SMF"/>
    <property type="match status" value="1"/>
</dbReference>
<dbReference type="EMBL" id="AWET01000008">
    <property type="protein sequence ID" value="ERK03519.1"/>
    <property type="molecule type" value="Genomic_DNA"/>
</dbReference>
<evidence type="ECO:0000259" key="2">
    <source>
        <dbReference type="Pfam" id="PF02481"/>
    </source>
</evidence>
<evidence type="ECO:0000313" key="4">
    <source>
        <dbReference type="Proteomes" id="UP000016600"/>
    </source>
</evidence>
<name>U2MWD5_9BACT</name>
<dbReference type="PANTHER" id="PTHR43022:SF1">
    <property type="entry name" value="PROTEIN SMF"/>
    <property type="match status" value="1"/>
</dbReference>
<keyword evidence="4" id="KW-1185">Reference proteome</keyword>
<evidence type="ECO:0000256" key="1">
    <source>
        <dbReference type="ARBA" id="ARBA00006525"/>
    </source>
</evidence>
<dbReference type="PATRIC" id="fig|1081904.3.peg.453"/>
<dbReference type="InterPro" id="IPR003488">
    <property type="entry name" value="DprA"/>
</dbReference>
<dbReference type="Gene3D" id="3.40.50.450">
    <property type="match status" value="1"/>
</dbReference>
<dbReference type="GO" id="GO:0009294">
    <property type="term" value="P:DNA-mediated transformation"/>
    <property type="evidence" value="ECO:0007669"/>
    <property type="project" value="InterPro"/>
</dbReference>
<proteinExistence type="inferred from homology"/>
<dbReference type="Proteomes" id="UP000016600">
    <property type="component" value="Unassembled WGS sequence"/>
</dbReference>
<accession>U2MWD5</accession>
<dbReference type="Pfam" id="PF02481">
    <property type="entry name" value="DNA_processg_A"/>
    <property type="match status" value="1"/>
</dbReference>
<dbReference type="AlphaFoldDB" id="U2MWD5"/>
<evidence type="ECO:0000313" key="3">
    <source>
        <dbReference type="EMBL" id="ERK03519.1"/>
    </source>
</evidence>
<sequence length="85" mass="9363">MTSISENRWFHVADCLPIFIRTNADKANFVRRNRIVANMSDVCILMESVAYSGGLITARLSSDCNHDVFAFPGAVGRNTAKIATI</sequence>
<dbReference type="InterPro" id="IPR057666">
    <property type="entry name" value="DrpA_SLOG"/>
</dbReference>
<comment type="caution">
    <text evidence="3">The sequence shown here is derived from an EMBL/GenBank/DDBJ whole genome shotgun (WGS) entry which is preliminary data.</text>
</comment>
<protein>
    <submittedName>
        <fullName evidence="3">DNA recombination-mediator protein A domain protein</fullName>
    </submittedName>
</protein>
<gene>
    <name evidence="3" type="ORF">HMPREF1218_0032</name>
</gene>
<organism evidence="3 4">
    <name type="scientific">Hoylesella pleuritidis F0068</name>
    <dbReference type="NCBI Taxonomy" id="1081904"/>
    <lineage>
        <taxon>Bacteria</taxon>
        <taxon>Pseudomonadati</taxon>
        <taxon>Bacteroidota</taxon>
        <taxon>Bacteroidia</taxon>
        <taxon>Bacteroidales</taxon>
        <taxon>Prevotellaceae</taxon>
        <taxon>Hoylesella</taxon>
    </lineage>
</organism>
<comment type="similarity">
    <text evidence="1">Belongs to the DprA/Smf family.</text>
</comment>
<reference evidence="3 4" key="1">
    <citation type="submission" date="2013-08" db="EMBL/GenBank/DDBJ databases">
        <authorList>
            <person name="Durkin A.S."/>
            <person name="Haft D.R."/>
            <person name="McCorrison J."/>
            <person name="Torralba M."/>
            <person name="Gillis M."/>
            <person name="Haft D.H."/>
            <person name="Methe B."/>
            <person name="Sutton G."/>
            <person name="Nelson K.E."/>
        </authorList>
    </citation>
    <scope>NUCLEOTIDE SEQUENCE [LARGE SCALE GENOMIC DNA]</scope>
    <source>
        <strain evidence="3 4">F0068</strain>
    </source>
</reference>
<feature type="domain" description="Smf/DprA SLOG" evidence="2">
    <location>
        <begin position="20"/>
        <end position="79"/>
    </location>
</feature>